<feature type="domain" description="Transposase (putative) YhgA-like" evidence="1">
    <location>
        <begin position="5"/>
        <end position="43"/>
    </location>
</feature>
<dbReference type="EMBL" id="LN824141">
    <property type="protein sequence ID" value="CEP78481.1"/>
    <property type="molecule type" value="Genomic_DNA"/>
</dbReference>
<protein>
    <submittedName>
        <fullName evidence="2">Transposase</fullName>
    </submittedName>
</protein>
<dbReference type="Proteomes" id="UP000032809">
    <property type="component" value="Chromosome I"/>
</dbReference>
<reference evidence="3" key="1">
    <citation type="submission" date="2014-11" db="EMBL/GenBank/DDBJ databases">
        <authorList>
            <person name="Wibberg D."/>
        </authorList>
    </citation>
    <scope>NUCLEOTIDE SEQUENCE [LARGE SCALE GENOMIC DNA]</scope>
    <source>
        <strain evidence="3">L3</strain>
    </source>
</reference>
<dbReference type="Pfam" id="PF04754">
    <property type="entry name" value="Transposase_31"/>
    <property type="match status" value="1"/>
</dbReference>
<evidence type="ECO:0000313" key="3">
    <source>
        <dbReference type="Proteomes" id="UP000032809"/>
    </source>
</evidence>
<dbReference type="STRING" id="1006576.DTL3_1178"/>
<dbReference type="PATRIC" id="fig|1006576.9.peg.1179"/>
<dbReference type="InterPro" id="IPR006842">
    <property type="entry name" value="Transposase_31"/>
</dbReference>
<sequence length="44" mass="5175">MKMQNPHDKFFKETFSKVSVAKDFLNNYLPQSIMNVIDIDTLEP</sequence>
<accession>A0A0C7NKQ5</accession>
<proteinExistence type="predicted"/>
<name>A0A0C7NKQ5_DEFTU</name>
<organism evidence="2 3">
    <name type="scientific">Defluviitoga tunisiensis</name>
    <dbReference type="NCBI Taxonomy" id="1006576"/>
    <lineage>
        <taxon>Bacteria</taxon>
        <taxon>Thermotogati</taxon>
        <taxon>Thermotogota</taxon>
        <taxon>Thermotogae</taxon>
        <taxon>Petrotogales</taxon>
        <taxon>Petrotogaceae</taxon>
        <taxon>Defluviitoga</taxon>
    </lineage>
</organism>
<dbReference type="AlphaFoldDB" id="A0A0C7NKQ5"/>
<keyword evidence="3" id="KW-1185">Reference proteome</keyword>
<gene>
    <name evidence="2" type="ORF">DTL3_1178</name>
</gene>
<dbReference type="HOGENOM" id="CLU_3215216_0_0_0"/>
<evidence type="ECO:0000259" key="1">
    <source>
        <dbReference type="Pfam" id="PF04754"/>
    </source>
</evidence>
<dbReference type="KEGG" id="dtn:DTL3_1178"/>
<evidence type="ECO:0000313" key="2">
    <source>
        <dbReference type="EMBL" id="CEP78481.1"/>
    </source>
</evidence>